<dbReference type="EMBL" id="JAHYCA010000002">
    <property type="protein sequence ID" value="MBW6391094.1"/>
    <property type="molecule type" value="Genomic_DNA"/>
</dbReference>
<dbReference type="PANTHER" id="PTHR43792">
    <property type="entry name" value="GNAT FAMILY, PUTATIVE (AFU_ORTHOLOGUE AFUA_3G00765)-RELATED-RELATED"/>
    <property type="match status" value="1"/>
</dbReference>
<dbReference type="RefSeq" id="WP_209478534.1">
    <property type="nucleotide sequence ID" value="NZ_JAHYCA010000002.1"/>
</dbReference>
<feature type="domain" description="N-acetyltransferase" evidence="1">
    <location>
        <begin position="9"/>
        <end position="167"/>
    </location>
</feature>
<organism evidence="2 3">
    <name type="scientific">Billgrantia antri</name>
    <dbReference type="NCBI Taxonomy" id="2846777"/>
    <lineage>
        <taxon>Bacteria</taxon>
        <taxon>Pseudomonadati</taxon>
        <taxon>Pseudomonadota</taxon>
        <taxon>Gammaproteobacteria</taxon>
        <taxon>Oceanospirillales</taxon>
        <taxon>Halomonadaceae</taxon>
        <taxon>Billgrantia</taxon>
    </lineage>
</organism>
<dbReference type="Pfam" id="PF13302">
    <property type="entry name" value="Acetyltransf_3"/>
    <property type="match status" value="1"/>
</dbReference>
<sequence length="184" mass="20854">MFDLETPRLRLRPLATGDVPELAAMLADPEVMRYSLRGVCDEMATRVFLDWCFDCYINHRTGPLALVDKDERNFVGFCGVSPERVKGTAELSLGYRLARRYWGQGLATEAATAVLGHAFEDRRFDSVVAIVEPEHKASLRVAEKVGFERFEASEFHQRPVCLSRMRRSQWQQRSNVVASEAGVD</sequence>
<keyword evidence="3" id="KW-1185">Reference proteome</keyword>
<dbReference type="InterPro" id="IPR016181">
    <property type="entry name" value="Acyl_CoA_acyltransferase"/>
</dbReference>
<name>A0ABS6ZM03_9GAMM</name>
<dbReference type="SUPFAM" id="SSF55729">
    <property type="entry name" value="Acyl-CoA N-acyltransferases (Nat)"/>
    <property type="match status" value="1"/>
</dbReference>
<dbReference type="PROSITE" id="PS51186">
    <property type="entry name" value="GNAT"/>
    <property type="match status" value="1"/>
</dbReference>
<dbReference type="Gene3D" id="3.40.630.30">
    <property type="match status" value="1"/>
</dbReference>
<comment type="caution">
    <text evidence="2">The sequence shown here is derived from an EMBL/GenBank/DDBJ whole genome shotgun (WGS) entry which is preliminary data.</text>
</comment>
<evidence type="ECO:0000313" key="3">
    <source>
        <dbReference type="Proteomes" id="UP000769617"/>
    </source>
</evidence>
<dbReference type="InterPro" id="IPR000182">
    <property type="entry name" value="GNAT_dom"/>
</dbReference>
<gene>
    <name evidence="2" type="ORF">KPL81_07985</name>
</gene>
<evidence type="ECO:0000313" key="2">
    <source>
        <dbReference type="EMBL" id="MBW6391094.1"/>
    </source>
</evidence>
<dbReference type="InterPro" id="IPR051531">
    <property type="entry name" value="N-acetyltransferase"/>
</dbReference>
<proteinExistence type="predicted"/>
<reference evidence="2 3" key="1">
    <citation type="submission" date="2021-07" db="EMBL/GenBank/DDBJ databases">
        <authorList>
            <person name="So Y."/>
        </authorList>
    </citation>
    <scope>NUCLEOTIDE SEQUENCE [LARGE SCALE GENOMIC DNA]</scope>
    <source>
        <strain evidence="2 3">Y3S6</strain>
    </source>
</reference>
<dbReference type="Proteomes" id="UP000769617">
    <property type="component" value="Unassembled WGS sequence"/>
</dbReference>
<evidence type="ECO:0000259" key="1">
    <source>
        <dbReference type="PROSITE" id="PS51186"/>
    </source>
</evidence>
<dbReference type="PANTHER" id="PTHR43792:SF1">
    <property type="entry name" value="N-ACETYLTRANSFERASE DOMAIN-CONTAINING PROTEIN"/>
    <property type="match status" value="1"/>
</dbReference>
<protein>
    <submittedName>
        <fullName evidence="2">GNAT family N-acetyltransferase</fullName>
    </submittedName>
</protein>
<accession>A0ABS6ZM03</accession>